<feature type="compositionally biased region" description="Low complexity" evidence="1">
    <location>
        <begin position="204"/>
        <end position="216"/>
    </location>
</feature>
<name>A0A9P6XZL0_RHIOR</name>
<proteinExistence type="predicted"/>
<protein>
    <recommendedName>
        <fullName evidence="4">Transposase</fullName>
    </recommendedName>
</protein>
<evidence type="ECO:0000313" key="3">
    <source>
        <dbReference type="Proteomes" id="UP000717996"/>
    </source>
</evidence>
<dbReference type="EMBL" id="JAANIT010002569">
    <property type="protein sequence ID" value="KAG1536062.1"/>
    <property type="molecule type" value="Genomic_DNA"/>
</dbReference>
<gene>
    <name evidence="2" type="ORF">G6F51_011176</name>
</gene>
<sequence length="227" mass="26244">MKVYYLNEDRPAEEDQGAGGFLPFRKMKLSSFINQQQVDKRLAKKLSERFGNDAILILGNWSAGKIKYHEPIRGVGMRRMLAKEGFQVYLLDEFRTSSLCPSCQNGELETFKKVQNPRPYQREKYSVVDRHGLLRCKNQQHLKVVTSTIEATDKVSLHRLWNHDMAATLDFRHIFFSLRANGERPERFCKSKKPLSTGSKRKNMSSSSASTSQPTKRPNNPLWLQLH</sequence>
<dbReference type="OrthoDB" id="2210431at2759"/>
<evidence type="ECO:0000313" key="2">
    <source>
        <dbReference type="EMBL" id="KAG1536062.1"/>
    </source>
</evidence>
<comment type="caution">
    <text evidence="2">The sequence shown here is derived from an EMBL/GenBank/DDBJ whole genome shotgun (WGS) entry which is preliminary data.</text>
</comment>
<feature type="region of interest" description="Disordered" evidence="1">
    <location>
        <begin position="187"/>
        <end position="227"/>
    </location>
</feature>
<accession>A0A9P6XZL0</accession>
<evidence type="ECO:0008006" key="4">
    <source>
        <dbReference type="Google" id="ProtNLM"/>
    </source>
</evidence>
<evidence type="ECO:0000256" key="1">
    <source>
        <dbReference type="SAM" id="MobiDB-lite"/>
    </source>
</evidence>
<organism evidence="2 3">
    <name type="scientific">Rhizopus oryzae</name>
    <name type="common">Mucormycosis agent</name>
    <name type="synonym">Rhizopus arrhizus var. delemar</name>
    <dbReference type="NCBI Taxonomy" id="64495"/>
    <lineage>
        <taxon>Eukaryota</taxon>
        <taxon>Fungi</taxon>
        <taxon>Fungi incertae sedis</taxon>
        <taxon>Mucoromycota</taxon>
        <taxon>Mucoromycotina</taxon>
        <taxon>Mucoromycetes</taxon>
        <taxon>Mucorales</taxon>
        <taxon>Mucorineae</taxon>
        <taxon>Rhizopodaceae</taxon>
        <taxon>Rhizopus</taxon>
    </lineage>
</organism>
<reference evidence="2" key="1">
    <citation type="journal article" date="2020" name="Microb. Genom.">
        <title>Genetic diversity of clinical and environmental Mucorales isolates obtained from an investigation of mucormycosis cases among solid organ transplant recipients.</title>
        <authorList>
            <person name="Nguyen M.H."/>
            <person name="Kaul D."/>
            <person name="Muto C."/>
            <person name="Cheng S.J."/>
            <person name="Richter R.A."/>
            <person name="Bruno V.M."/>
            <person name="Liu G."/>
            <person name="Beyhan S."/>
            <person name="Sundermann A.J."/>
            <person name="Mounaud S."/>
            <person name="Pasculle A.W."/>
            <person name="Nierman W.C."/>
            <person name="Driscoll E."/>
            <person name="Cumbie R."/>
            <person name="Clancy C.J."/>
            <person name="Dupont C.L."/>
        </authorList>
    </citation>
    <scope>NUCLEOTIDE SEQUENCE</scope>
    <source>
        <strain evidence="2">GL16</strain>
    </source>
</reference>
<dbReference type="Proteomes" id="UP000717996">
    <property type="component" value="Unassembled WGS sequence"/>
</dbReference>
<dbReference type="AlphaFoldDB" id="A0A9P6XZL0"/>